<keyword evidence="1" id="KW-0112">Calmodulin-binding</keyword>
<evidence type="ECO:0000313" key="7">
    <source>
        <dbReference type="EMBL" id="OWM79515.1"/>
    </source>
</evidence>
<dbReference type="GO" id="GO:0005516">
    <property type="term" value="F:calmodulin binding"/>
    <property type="evidence" value="ECO:0007669"/>
    <property type="project" value="UniProtKB-KW"/>
</dbReference>
<dbReference type="Pfam" id="PF13178">
    <property type="entry name" value="DUF4005"/>
    <property type="match status" value="1"/>
</dbReference>
<accession>A0A218X2T9</accession>
<comment type="function">
    <text evidence="4">May be involved in cooperative interactions with calmodulins or calmodulin-like proteins. Recruits calmodulin proteins to microtubules, thus being a potential scaffold in cellular signaling and trafficking. May associate with nucleic acids and regulate gene expression at the transcriptional or post-transcriptional level.</text>
</comment>
<name>A0A218X2T9_PUNGR</name>
<dbReference type="InterPro" id="IPR025064">
    <property type="entry name" value="DUF4005"/>
</dbReference>
<dbReference type="Gene3D" id="1.20.5.190">
    <property type="match status" value="1"/>
</dbReference>
<proteinExistence type="inferred from homology"/>
<dbReference type="AlphaFoldDB" id="A0A218X2T9"/>
<dbReference type="RefSeq" id="XP_031393729.1">
    <property type="nucleotide sequence ID" value="XM_031537869.1"/>
</dbReference>
<feature type="compositionally biased region" description="Polar residues" evidence="5">
    <location>
        <begin position="293"/>
        <end position="310"/>
    </location>
</feature>
<evidence type="ECO:0000256" key="5">
    <source>
        <dbReference type="SAM" id="MobiDB-lite"/>
    </source>
</evidence>
<dbReference type="GeneID" id="116205305"/>
<dbReference type="Proteomes" id="UP000515151">
    <property type="component" value="Chromosome 4"/>
</dbReference>
<sequence length="448" mass="49157">MGFLRRLFGGTKKKSSGEPRWSFIRSLNDESRLTHPLPTNDAAAPGASYGYLDANKHAIAVAAATAAVAEAALAAAQAAAEVVRLTSGGGGGAGGRAAVSSRPRGAHALLSVEELAALRIQSAFRGYLARRALRALKALVKLQALVRGHIVRKQMADMLRRMQTLVRVQARARASRSYPTASSLSSTMSSLSQHPRNLSNANNRDSVDIDRAEFSSNWLDRWMEDSVLDSSNPDGPLRNKRHEDERSAKILEVDTWKPHFYSQTDHGSTQLSSNCAVDPDYMNKTFMPFDSPSKYSSRPPNPVPSLSSEEVASLRSLNFPKRKDKKFRSAENSPQVVSGLSRPGSRRGGPFTPARSECSWGFVSGYSGYPNYMANTESSLAKVRSQSAPRQRLELDRYGSSKRTALQGSWDGRSMANSERSYPINTDFRKRAYQVSNRLNRLGSANVR</sequence>
<dbReference type="InterPro" id="IPR027417">
    <property type="entry name" value="P-loop_NTPase"/>
</dbReference>
<evidence type="ECO:0000313" key="10">
    <source>
        <dbReference type="RefSeq" id="XP_031393729.1"/>
    </source>
</evidence>
<dbReference type="Pfam" id="PF00612">
    <property type="entry name" value="IQ"/>
    <property type="match status" value="2"/>
</dbReference>
<feature type="compositionally biased region" description="Low complexity" evidence="5">
    <location>
        <begin position="176"/>
        <end position="192"/>
    </location>
</feature>
<evidence type="ECO:0000256" key="4">
    <source>
        <dbReference type="ARBA" id="ARBA00045534"/>
    </source>
</evidence>
<comment type="subunit">
    <text evidence="3">Binds to multiple calmodulin (CaM) in the presence of Ca(2+) and CaM-like proteins.</text>
</comment>
<protein>
    <submittedName>
        <fullName evidence="10">Protein IQ-DOMAIN 14-like</fullName>
    </submittedName>
</protein>
<gene>
    <name evidence="10" type="primary">LOC116205305</name>
    <name evidence="7" type="ORF">CDL15_Pgr022927</name>
</gene>
<feature type="region of interest" description="Disordered" evidence="5">
    <location>
        <begin position="176"/>
        <end position="204"/>
    </location>
</feature>
<dbReference type="PROSITE" id="PS50096">
    <property type="entry name" value="IQ"/>
    <property type="match status" value="2"/>
</dbReference>
<dbReference type="SMART" id="SM00015">
    <property type="entry name" value="IQ"/>
    <property type="match status" value="2"/>
</dbReference>
<feature type="compositionally biased region" description="Polar residues" evidence="5">
    <location>
        <begin position="193"/>
        <end position="204"/>
    </location>
</feature>
<evidence type="ECO:0000256" key="3">
    <source>
        <dbReference type="ARBA" id="ARBA00024378"/>
    </source>
</evidence>
<dbReference type="PANTHER" id="PTHR32295:SF174">
    <property type="entry name" value="PROTEIN IQ-DOMAIN 24"/>
    <property type="match status" value="1"/>
</dbReference>
<feature type="domain" description="DUF4005" evidence="6">
    <location>
        <begin position="342"/>
        <end position="433"/>
    </location>
</feature>
<reference evidence="9" key="3">
    <citation type="journal article" date="2020" name="Plant Biotechnol. J.">
        <title>The pomegranate (Punica granatum L.) draft genome dissects genetic divergence between soft- and hard-seeded cultivars.</title>
        <authorList>
            <person name="Luo X."/>
            <person name="Li H."/>
            <person name="Wu Z."/>
            <person name="Yao W."/>
            <person name="Zhao P."/>
            <person name="Cao D."/>
            <person name="Yu H."/>
            <person name="Li K."/>
            <person name="Poudel K."/>
            <person name="Zhao D."/>
            <person name="Zhang F."/>
            <person name="Xia X."/>
            <person name="Chen L."/>
            <person name="Wang Q."/>
            <person name="Jing D."/>
            <person name="Cao S."/>
        </authorList>
    </citation>
    <scope>NUCLEOTIDE SEQUENCE [LARGE SCALE GENOMIC DNA]</scope>
</reference>
<dbReference type="InterPro" id="IPR000048">
    <property type="entry name" value="IQ_motif_EF-hand-BS"/>
</dbReference>
<evidence type="ECO:0000313" key="8">
    <source>
        <dbReference type="Proteomes" id="UP000197138"/>
    </source>
</evidence>
<evidence type="ECO:0000259" key="6">
    <source>
        <dbReference type="Pfam" id="PF13178"/>
    </source>
</evidence>
<evidence type="ECO:0000256" key="2">
    <source>
        <dbReference type="ARBA" id="ARBA00024341"/>
    </source>
</evidence>
<comment type="similarity">
    <text evidence="2">Belongs to the IQD family.</text>
</comment>
<dbReference type="EMBL" id="MTKT01002440">
    <property type="protein sequence ID" value="OWM79515.1"/>
    <property type="molecule type" value="Genomic_DNA"/>
</dbReference>
<evidence type="ECO:0000256" key="1">
    <source>
        <dbReference type="ARBA" id="ARBA00022860"/>
    </source>
</evidence>
<reference evidence="8" key="1">
    <citation type="journal article" date="2017" name="Plant J.">
        <title>The pomegranate (Punica granatum L.) genome and the genomics of punicalagin biosynthesis.</title>
        <authorList>
            <person name="Qin G."/>
            <person name="Xu C."/>
            <person name="Ming R."/>
            <person name="Tang H."/>
            <person name="Guyot R."/>
            <person name="Kramer E.M."/>
            <person name="Hu Y."/>
            <person name="Yi X."/>
            <person name="Qi Y."/>
            <person name="Xu X."/>
            <person name="Gao Z."/>
            <person name="Pan H."/>
            <person name="Jian J."/>
            <person name="Tian Y."/>
            <person name="Yue Z."/>
            <person name="Xu Y."/>
        </authorList>
    </citation>
    <scope>NUCLEOTIDE SEQUENCE [LARGE SCALE GENOMIC DNA]</scope>
    <source>
        <strain evidence="8">cv. Dabenzi</strain>
    </source>
</reference>
<organism evidence="7 8">
    <name type="scientific">Punica granatum</name>
    <name type="common">Pomegranate</name>
    <dbReference type="NCBI Taxonomy" id="22663"/>
    <lineage>
        <taxon>Eukaryota</taxon>
        <taxon>Viridiplantae</taxon>
        <taxon>Streptophyta</taxon>
        <taxon>Embryophyta</taxon>
        <taxon>Tracheophyta</taxon>
        <taxon>Spermatophyta</taxon>
        <taxon>Magnoliopsida</taxon>
        <taxon>eudicotyledons</taxon>
        <taxon>Gunneridae</taxon>
        <taxon>Pentapetalae</taxon>
        <taxon>rosids</taxon>
        <taxon>malvids</taxon>
        <taxon>Myrtales</taxon>
        <taxon>Lythraceae</taxon>
        <taxon>Punica</taxon>
    </lineage>
</organism>
<dbReference type="CDD" id="cd23767">
    <property type="entry name" value="IQCD"/>
    <property type="match status" value="1"/>
</dbReference>
<feature type="region of interest" description="Disordered" evidence="5">
    <location>
        <begin position="289"/>
        <end position="352"/>
    </location>
</feature>
<reference evidence="7" key="2">
    <citation type="submission" date="2017-06" db="EMBL/GenBank/DDBJ databases">
        <title>The pomegranate genome and the genomics of punicalagin biosynthesis.</title>
        <authorList>
            <person name="Xu C."/>
        </authorList>
    </citation>
    <scope>NUCLEOTIDE SEQUENCE [LARGE SCALE GENOMIC DNA]</scope>
    <source>
        <tissue evidence="7">Fresh leaf</tissue>
    </source>
</reference>
<dbReference type="OrthoDB" id="1686972at2759"/>
<dbReference type="PANTHER" id="PTHR32295">
    <property type="entry name" value="IQ-DOMAIN 5-RELATED"/>
    <property type="match status" value="1"/>
</dbReference>
<evidence type="ECO:0000313" key="9">
    <source>
        <dbReference type="Proteomes" id="UP000515151"/>
    </source>
</evidence>
<keyword evidence="9" id="KW-1185">Reference proteome</keyword>
<dbReference type="SUPFAM" id="SSF52540">
    <property type="entry name" value="P-loop containing nucleoside triphosphate hydrolases"/>
    <property type="match status" value="1"/>
</dbReference>
<reference evidence="10" key="4">
    <citation type="submission" date="2025-04" db="UniProtKB">
        <authorList>
            <consortium name="RefSeq"/>
        </authorList>
    </citation>
    <scope>IDENTIFICATION</scope>
    <source>
        <tissue evidence="10">Leaf</tissue>
    </source>
</reference>
<dbReference type="Proteomes" id="UP000197138">
    <property type="component" value="Unassembled WGS sequence"/>
</dbReference>